<organism evidence="2 3">
    <name type="scientific">Arthrobotrys flagrans</name>
    <name type="common">Nematode-trapping fungus</name>
    <name type="synonym">Trichothecium flagrans</name>
    <dbReference type="NCBI Taxonomy" id="97331"/>
    <lineage>
        <taxon>Eukaryota</taxon>
        <taxon>Fungi</taxon>
        <taxon>Dikarya</taxon>
        <taxon>Ascomycota</taxon>
        <taxon>Pezizomycotina</taxon>
        <taxon>Orbiliomycetes</taxon>
        <taxon>Orbiliales</taxon>
        <taxon>Orbiliaceae</taxon>
        <taxon>Arthrobotrys</taxon>
    </lineage>
</organism>
<evidence type="ECO:0000313" key="3">
    <source>
        <dbReference type="Proteomes" id="UP000283090"/>
    </source>
</evidence>
<dbReference type="RefSeq" id="XP_067491022.1">
    <property type="nucleotide sequence ID" value="XM_067632787.1"/>
</dbReference>
<comment type="caution">
    <text evidence="2">The sequence shown here is derived from an EMBL/GenBank/DDBJ whole genome shotgun (WGS) entry which is preliminary data.</text>
</comment>
<accession>A0A437A2W5</accession>
<keyword evidence="1" id="KW-1133">Transmembrane helix</keyword>
<gene>
    <name evidence="2" type="ORF">DFL_003799</name>
</gene>
<dbReference type="EMBL" id="SAEB01000006">
    <property type="protein sequence ID" value="RVD85478.1"/>
    <property type="molecule type" value="Genomic_DNA"/>
</dbReference>
<dbReference type="STRING" id="97331.A0A437A2W5"/>
<keyword evidence="1" id="KW-0812">Transmembrane</keyword>
<name>A0A437A2W5_ARTFL</name>
<feature type="transmembrane region" description="Helical" evidence="1">
    <location>
        <begin position="53"/>
        <end position="74"/>
    </location>
</feature>
<dbReference type="GeneID" id="93586110"/>
<reference evidence="2 3" key="1">
    <citation type="submission" date="2019-01" db="EMBL/GenBank/DDBJ databases">
        <title>Intercellular communication is required for trap formation in the nematode-trapping fungus Duddingtonia flagrans.</title>
        <authorList>
            <person name="Youssar L."/>
            <person name="Wernet V."/>
            <person name="Hensel N."/>
            <person name="Hildebrandt H.-G."/>
            <person name="Fischer R."/>
        </authorList>
    </citation>
    <scope>NUCLEOTIDE SEQUENCE [LARGE SCALE GENOMIC DNA]</scope>
    <source>
        <strain evidence="2 3">CBS H-5679</strain>
    </source>
</reference>
<dbReference type="OrthoDB" id="2624308at2759"/>
<evidence type="ECO:0000256" key="1">
    <source>
        <dbReference type="SAM" id="Phobius"/>
    </source>
</evidence>
<protein>
    <submittedName>
        <fullName evidence="2">Uncharacterized protein</fullName>
    </submittedName>
</protein>
<dbReference type="AlphaFoldDB" id="A0A437A2W5"/>
<keyword evidence="3" id="KW-1185">Reference proteome</keyword>
<sequence length="203" mass="22941">MEDTNHRYGIYIHIPAICDNDTVILDGAFATSVVWDSFFPINYTKNFSYARKAALYLMSYNFLLFIISLPFFAFSPLRPVLIIGVILLFTFVAVWLRAPKLVKLAYGGKFSSQRAAMFGVEGYINAVTVEKSLFGGVFGRMAWPINVSPLSRSALNDHSERIGIDPNRDPQVLEKVKRARYAKPGEMRAILASFCLDKAYYDQ</sequence>
<dbReference type="VEuPathDB" id="FungiDB:DFL_003799"/>
<proteinExistence type="predicted"/>
<keyword evidence="1" id="KW-0472">Membrane</keyword>
<feature type="transmembrane region" description="Helical" evidence="1">
    <location>
        <begin position="80"/>
        <end position="98"/>
    </location>
</feature>
<dbReference type="Proteomes" id="UP000283090">
    <property type="component" value="Unassembled WGS sequence"/>
</dbReference>
<evidence type="ECO:0000313" key="2">
    <source>
        <dbReference type="EMBL" id="RVD85478.1"/>
    </source>
</evidence>